<accession>A0A812NWM7</accession>
<proteinExistence type="predicted"/>
<dbReference type="AlphaFoldDB" id="A0A812NWM7"/>
<sequence>MAVAMSRTLKASAVSERIYSPTPSSVCPTESTAPGEADLADCDSEGEGRPSRCEGEVRSWSQVSERLRGLFCELVEEDDEDMESLGAPFAPFSSVLSPMAEESSVAKSFFEQESAEGEECDVQNESPLASEELLEPISVKDWHAVGCRLAHILHQCAMEDSDDEDLPQNREDPDEDEAEAEPEPM</sequence>
<dbReference type="EMBL" id="CAJNDS010002107">
    <property type="protein sequence ID" value="CAE7331140.1"/>
    <property type="molecule type" value="Genomic_DNA"/>
</dbReference>
<keyword evidence="3" id="KW-1185">Reference proteome</keyword>
<protein>
    <submittedName>
        <fullName evidence="2">Uncharacterized protein</fullName>
    </submittedName>
</protein>
<reference evidence="2" key="1">
    <citation type="submission" date="2021-02" db="EMBL/GenBank/DDBJ databases">
        <authorList>
            <person name="Dougan E. K."/>
            <person name="Rhodes N."/>
            <person name="Thang M."/>
            <person name="Chan C."/>
        </authorList>
    </citation>
    <scope>NUCLEOTIDE SEQUENCE</scope>
</reference>
<comment type="caution">
    <text evidence="2">The sequence shown here is derived from an EMBL/GenBank/DDBJ whole genome shotgun (WGS) entry which is preliminary data.</text>
</comment>
<dbReference type="OrthoDB" id="10428850at2759"/>
<organism evidence="2 3">
    <name type="scientific">Symbiodinium natans</name>
    <dbReference type="NCBI Taxonomy" id="878477"/>
    <lineage>
        <taxon>Eukaryota</taxon>
        <taxon>Sar</taxon>
        <taxon>Alveolata</taxon>
        <taxon>Dinophyceae</taxon>
        <taxon>Suessiales</taxon>
        <taxon>Symbiodiniaceae</taxon>
        <taxon>Symbiodinium</taxon>
    </lineage>
</organism>
<name>A0A812NWM7_9DINO</name>
<evidence type="ECO:0000256" key="1">
    <source>
        <dbReference type="SAM" id="MobiDB-lite"/>
    </source>
</evidence>
<evidence type="ECO:0000313" key="2">
    <source>
        <dbReference type="EMBL" id="CAE7331140.1"/>
    </source>
</evidence>
<gene>
    <name evidence="2" type="ORF">SNAT2548_LOCUS17324</name>
</gene>
<feature type="region of interest" description="Disordered" evidence="1">
    <location>
        <begin position="19"/>
        <end position="54"/>
    </location>
</feature>
<evidence type="ECO:0000313" key="3">
    <source>
        <dbReference type="Proteomes" id="UP000604046"/>
    </source>
</evidence>
<feature type="compositionally biased region" description="Polar residues" evidence="1">
    <location>
        <begin position="21"/>
        <end position="32"/>
    </location>
</feature>
<feature type="region of interest" description="Disordered" evidence="1">
    <location>
        <begin position="159"/>
        <end position="185"/>
    </location>
</feature>
<dbReference type="Proteomes" id="UP000604046">
    <property type="component" value="Unassembled WGS sequence"/>
</dbReference>